<gene>
    <name evidence="2" type="ORF">ACFPVY_17770</name>
</gene>
<accession>A0ABW1PU49</accession>
<protein>
    <submittedName>
        <fullName evidence="2">DUF6438 domain-containing protein</fullName>
    </submittedName>
</protein>
<feature type="domain" description="DUF6438" evidence="1">
    <location>
        <begin position="28"/>
        <end position="136"/>
    </location>
</feature>
<dbReference type="Proteomes" id="UP001596287">
    <property type="component" value="Unassembled WGS sequence"/>
</dbReference>
<dbReference type="EMBL" id="JBHSQB010000021">
    <property type="protein sequence ID" value="MFC6098501.1"/>
    <property type="molecule type" value="Genomic_DNA"/>
</dbReference>
<dbReference type="PROSITE" id="PS51257">
    <property type="entry name" value="PROKAR_LIPOPROTEIN"/>
    <property type="match status" value="1"/>
</dbReference>
<organism evidence="2 3">
    <name type="scientific">Flavobacterium qiangtangense</name>
    <dbReference type="NCBI Taxonomy" id="1442595"/>
    <lineage>
        <taxon>Bacteria</taxon>
        <taxon>Pseudomonadati</taxon>
        <taxon>Bacteroidota</taxon>
        <taxon>Flavobacteriia</taxon>
        <taxon>Flavobacteriales</taxon>
        <taxon>Flavobacteriaceae</taxon>
        <taxon>Flavobacterium</taxon>
    </lineage>
</organism>
<dbReference type="Pfam" id="PF20033">
    <property type="entry name" value="DUF6438"/>
    <property type="match status" value="1"/>
</dbReference>
<evidence type="ECO:0000259" key="1">
    <source>
        <dbReference type="Pfam" id="PF20033"/>
    </source>
</evidence>
<dbReference type="RefSeq" id="WP_379793521.1">
    <property type="nucleotide sequence ID" value="NZ_JBHSQB010000021.1"/>
</dbReference>
<evidence type="ECO:0000313" key="2">
    <source>
        <dbReference type="EMBL" id="MFC6098501.1"/>
    </source>
</evidence>
<dbReference type="InterPro" id="IPR045497">
    <property type="entry name" value="DUF6438"/>
</dbReference>
<name>A0ABW1PU49_9FLAO</name>
<reference evidence="3" key="1">
    <citation type="journal article" date="2019" name="Int. J. Syst. Evol. Microbiol.">
        <title>The Global Catalogue of Microorganisms (GCM) 10K type strain sequencing project: providing services to taxonomists for standard genome sequencing and annotation.</title>
        <authorList>
            <consortium name="The Broad Institute Genomics Platform"/>
            <consortium name="The Broad Institute Genome Sequencing Center for Infectious Disease"/>
            <person name="Wu L."/>
            <person name="Ma J."/>
        </authorList>
    </citation>
    <scope>NUCLEOTIDE SEQUENCE [LARGE SCALE GENOMIC DNA]</scope>
    <source>
        <strain evidence="3">CCUG 49679</strain>
    </source>
</reference>
<keyword evidence="3" id="KW-1185">Reference proteome</keyword>
<evidence type="ECO:0000313" key="3">
    <source>
        <dbReference type="Proteomes" id="UP001596287"/>
    </source>
</evidence>
<sequence>MKNSFLYAFIFLILIGCNSKKDAYNFEKIIFHSSRCFGSCPIINLQVNSDKSILLSKTSTSTMKKASVSANNDELEYFKGTLSDNLFNKLTSELAKTQNVNFEGINCCDAPLKSMIIYQGGKRKEIETMFPPEESANLIATLYEISSLENLTKVSEKFEIETIKHQE</sequence>
<proteinExistence type="predicted"/>
<comment type="caution">
    <text evidence="2">The sequence shown here is derived from an EMBL/GenBank/DDBJ whole genome shotgun (WGS) entry which is preliminary data.</text>
</comment>